<evidence type="ECO:0000313" key="2">
    <source>
        <dbReference type="EMBL" id="KAG8074501.1"/>
    </source>
</evidence>
<dbReference type="GO" id="GO:0005768">
    <property type="term" value="C:endosome"/>
    <property type="evidence" value="ECO:0007669"/>
    <property type="project" value="TreeGrafter"/>
</dbReference>
<dbReference type="PANTHER" id="PTHR20938">
    <property type="entry name" value="INTEGRATOR COMPLEX SUBUNIT 4"/>
    <property type="match status" value="1"/>
</dbReference>
<proteinExistence type="predicted"/>
<keyword evidence="3" id="KW-1185">Reference proteome</keyword>
<protein>
    <recommendedName>
        <fullName evidence="4">Integrator complex subunit 4</fullName>
    </recommendedName>
</protein>
<comment type="caution">
    <text evidence="2">The sequence shown here is derived from an EMBL/GenBank/DDBJ whole genome shotgun (WGS) entry which is preliminary data.</text>
</comment>
<evidence type="ECO:0000256" key="1">
    <source>
        <dbReference type="SAM" id="MobiDB-lite"/>
    </source>
</evidence>
<name>A0A8J5SET9_ZIZPA</name>
<gene>
    <name evidence="2" type="ORF">GUJ93_ZPchr0006g44793</name>
</gene>
<dbReference type="AlphaFoldDB" id="A0A8J5SET9"/>
<dbReference type="GO" id="GO:0010496">
    <property type="term" value="P:intercellular transport"/>
    <property type="evidence" value="ECO:0007669"/>
    <property type="project" value="TreeGrafter"/>
</dbReference>
<dbReference type="OrthoDB" id="18190at2759"/>
<organism evidence="2 3">
    <name type="scientific">Zizania palustris</name>
    <name type="common">Northern wild rice</name>
    <dbReference type="NCBI Taxonomy" id="103762"/>
    <lineage>
        <taxon>Eukaryota</taxon>
        <taxon>Viridiplantae</taxon>
        <taxon>Streptophyta</taxon>
        <taxon>Embryophyta</taxon>
        <taxon>Tracheophyta</taxon>
        <taxon>Spermatophyta</taxon>
        <taxon>Magnoliopsida</taxon>
        <taxon>Liliopsida</taxon>
        <taxon>Poales</taxon>
        <taxon>Poaceae</taxon>
        <taxon>BOP clade</taxon>
        <taxon>Oryzoideae</taxon>
        <taxon>Oryzeae</taxon>
        <taxon>Zizaniinae</taxon>
        <taxon>Zizania</taxon>
    </lineage>
</organism>
<feature type="region of interest" description="Disordered" evidence="1">
    <location>
        <begin position="1"/>
        <end position="32"/>
    </location>
</feature>
<evidence type="ECO:0008006" key="4">
    <source>
        <dbReference type="Google" id="ProtNLM"/>
    </source>
</evidence>
<dbReference type="PANTHER" id="PTHR20938:SF0">
    <property type="entry name" value="INTEGRATOR COMPLEX SUBUNIT 4"/>
    <property type="match status" value="1"/>
</dbReference>
<accession>A0A8J5SET9</accession>
<reference evidence="2" key="2">
    <citation type="submission" date="2021-02" db="EMBL/GenBank/DDBJ databases">
        <authorList>
            <person name="Kimball J.A."/>
            <person name="Haas M.W."/>
            <person name="Macchietto M."/>
            <person name="Kono T."/>
            <person name="Duquette J."/>
            <person name="Shao M."/>
        </authorList>
    </citation>
    <scope>NUCLEOTIDE SEQUENCE</scope>
    <source>
        <tissue evidence="2">Fresh leaf tissue</tissue>
    </source>
</reference>
<evidence type="ECO:0000313" key="3">
    <source>
        <dbReference type="Proteomes" id="UP000729402"/>
    </source>
</evidence>
<reference evidence="2" key="1">
    <citation type="journal article" date="2021" name="bioRxiv">
        <title>Whole Genome Assembly and Annotation of Northern Wild Rice, Zizania palustris L., Supports a Whole Genome Duplication in the Zizania Genus.</title>
        <authorList>
            <person name="Haas M."/>
            <person name="Kono T."/>
            <person name="Macchietto M."/>
            <person name="Millas R."/>
            <person name="McGilp L."/>
            <person name="Shao M."/>
            <person name="Duquette J."/>
            <person name="Hirsch C.N."/>
            <person name="Kimball J."/>
        </authorList>
    </citation>
    <scope>NUCLEOTIDE SEQUENCE</scope>
    <source>
        <tissue evidence="2">Fresh leaf tissue</tissue>
    </source>
</reference>
<dbReference type="Proteomes" id="UP000729402">
    <property type="component" value="Unassembled WGS sequence"/>
</dbReference>
<dbReference type="EMBL" id="JAAALK010000283">
    <property type="protein sequence ID" value="KAG8074501.1"/>
    <property type="molecule type" value="Genomic_DNA"/>
</dbReference>
<sequence>MDERPSVSVPGPPYAERARAAEPRASTGLSERSEAEVRALASMSRGIYPLARAEALRGLAAVLEAADTCSGVAEQCYGCAVELMRDEDEGVRLASVRLIAICMDKFAGREGWDGNGNGDQTDLMFLQLSSMARDMSTKVRIEAFNALGKSHRVSEGVLLQSLSKKVIKPSTGSGSIIKGKKLPPKLIFPCAAGIFAHGIEDEFYQVRTAACKSLGALSKFSTQYAQKALDLLMDMMNDDTEAVRMQTLHTLFYMATYGCLSVQEMHMHMFLGLLIDTNALIRDATRKILGLVNLPKLQMFKSAIDVLITSLEKNPEISMSSDGELILDKPRIKALLIVSISVSFSDDKHNKLDIPEIIFLHAISLLGKISCALGEVVDQNSLLSYLCQKSGTPFWKTRLLSAESGETEGCNVETVAGIRAQIEKTEKSTECLDQVLTMQSMKTIIETVERAWAMRKSCNICDVRTILRSCKEELIILASNSSGSTGAFLCFLCEYLDAVQFIVETSRSIQLDNSYGLGPTSLDVLLKKLDTSILRMKCCYAGFNREMEVQVCELALLANLLRLSKDGIHSKLVLEKLHWTINRLECLCADGSCELSYFSREIKKAFDANFVGSDVCTLLELFHLKPKTDYGMLKAISAVLQVRDNDSENPSSYVCGLPVGVSFDVSLCNFSRHDRLWLRMIVGESIQHTFLEISSFGGNDEVKCCSTTIPFFATPMAWSFVLRMMNETTEMEKLISGGIDTYRSGHLE</sequence>